<evidence type="ECO:0000256" key="4">
    <source>
        <dbReference type="ARBA" id="ARBA00023163"/>
    </source>
</evidence>
<dbReference type="SMART" id="SM00353">
    <property type="entry name" value="HLH"/>
    <property type="match status" value="1"/>
</dbReference>
<feature type="region of interest" description="Disordered" evidence="6">
    <location>
        <begin position="64"/>
        <end position="84"/>
    </location>
</feature>
<feature type="domain" description="BHLH" evidence="7">
    <location>
        <begin position="132"/>
        <end position="183"/>
    </location>
</feature>
<dbReference type="Proteomes" id="UP000242180">
    <property type="component" value="Unassembled WGS sequence"/>
</dbReference>
<dbReference type="GO" id="GO:0000981">
    <property type="term" value="F:DNA-binding transcription factor activity, RNA polymerase II-specific"/>
    <property type="evidence" value="ECO:0007669"/>
    <property type="project" value="TreeGrafter"/>
</dbReference>
<protein>
    <recommendedName>
        <fullName evidence="7">BHLH domain-containing protein</fullName>
    </recommendedName>
</protein>
<evidence type="ECO:0000259" key="7">
    <source>
        <dbReference type="PROSITE" id="PS50888"/>
    </source>
</evidence>
<keyword evidence="9" id="KW-1185">Reference proteome</keyword>
<keyword evidence="2" id="KW-0805">Transcription regulation</keyword>
<keyword evidence="5" id="KW-0539">Nucleus</keyword>
<dbReference type="InterPro" id="IPR052207">
    <property type="entry name" value="Max-like/E-box_TFs"/>
</dbReference>
<evidence type="ECO:0000256" key="1">
    <source>
        <dbReference type="ARBA" id="ARBA00004123"/>
    </source>
</evidence>
<comment type="caution">
    <text evidence="8">The sequence shown here is derived from an EMBL/GenBank/DDBJ whole genome shotgun (WGS) entry which is preliminary data.</text>
</comment>
<dbReference type="InParanoid" id="A0A1X2HUJ8"/>
<evidence type="ECO:0000313" key="8">
    <source>
        <dbReference type="EMBL" id="ORZ03247.1"/>
    </source>
</evidence>
<dbReference type="PANTHER" id="PTHR15741:SF27">
    <property type="entry name" value="TRANSCRIPTION FACTOR AP-4"/>
    <property type="match status" value="1"/>
</dbReference>
<dbReference type="OMA" id="HQYSKES"/>
<dbReference type="OrthoDB" id="5778525at2759"/>
<dbReference type="InterPro" id="IPR036638">
    <property type="entry name" value="HLH_DNA-bd_sf"/>
</dbReference>
<dbReference type="CDD" id="cd11405">
    <property type="entry name" value="bHLHzip_MLXIP_like"/>
    <property type="match status" value="1"/>
</dbReference>
<evidence type="ECO:0000256" key="2">
    <source>
        <dbReference type="ARBA" id="ARBA00023015"/>
    </source>
</evidence>
<feature type="compositionally biased region" description="Basic and acidic residues" evidence="6">
    <location>
        <begin position="105"/>
        <end position="117"/>
    </location>
</feature>
<dbReference type="GO" id="GO:0005634">
    <property type="term" value="C:nucleus"/>
    <property type="evidence" value="ECO:0007669"/>
    <property type="project" value="UniProtKB-SubCell"/>
</dbReference>
<comment type="subcellular location">
    <subcellularLocation>
        <location evidence="1">Nucleus</location>
    </subcellularLocation>
</comment>
<keyword evidence="3" id="KW-0238">DNA-binding</keyword>
<dbReference type="EMBL" id="MCGN01000001">
    <property type="protein sequence ID" value="ORZ03247.1"/>
    <property type="molecule type" value="Genomic_DNA"/>
</dbReference>
<name>A0A1X2HUJ8_SYNRA</name>
<accession>A0A1X2HUJ8</accession>
<evidence type="ECO:0000256" key="5">
    <source>
        <dbReference type="ARBA" id="ARBA00023242"/>
    </source>
</evidence>
<evidence type="ECO:0000256" key="3">
    <source>
        <dbReference type="ARBA" id="ARBA00023125"/>
    </source>
</evidence>
<organism evidence="8 9">
    <name type="scientific">Syncephalastrum racemosum</name>
    <name type="common">Filamentous fungus</name>
    <dbReference type="NCBI Taxonomy" id="13706"/>
    <lineage>
        <taxon>Eukaryota</taxon>
        <taxon>Fungi</taxon>
        <taxon>Fungi incertae sedis</taxon>
        <taxon>Mucoromycota</taxon>
        <taxon>Mucoromycotina</taxon>
        <taxon>Mucoromycetes</taxon>
        <taxon>Mucorales</taxon>
        <taxon>Syncephalastraceae</taxon>
        <taxon>Syncephalastrum</taxon>
    </lineage>
</organism>
<dbReference type="InterPro" id="IPR011598">
    <property type="entry name" value="bHLH_dom"/>
</dbReference>
<feature type="compositionally biased region" description="Low complexity" evidence="6">
    <location>
        <begin position="65"/>
        <end position="77"/>
    </location>
</feature>
<evidence type="ECO:0000256" key="6">
    <source>
        <dbReference type="SAM" id="MobiDB-lite"/>
    </source>
</evidence>
<dbReference type="SUPFAM" id="SSF47459">
    <property type="entry name" value="HLH, helix-loop-helix DNA-binding domain"/>
    <property type="match status" value="1"/>
</dbReference>
<dbReference type="GO" id="GO:0000978">
    <property type="term" value="F:RNA polymerase II cis-regulatory region sequence-specific DNA binding"/>
    <property type="evidence" value="ECO:0007669"/>
    <property type="project" value="TreeGrafter"/>
</dbReference>
<dbReference type="PANTHER" id="PTHR15741">
    <property type="entry name" value="BASIC HELIX-LOOP-HELIX ZIP TRANSCRIPTION FACTOR"/>
    <property type="match status" value="1"/>
</dbReference>
<dbReference type="Pfam" id="PF00010">
    <property type="entry name" value="HLH"/>
    <property type="match status" value="1"/>
</dbReference>
<sequence>MNSEQQYYYMDQPVMYNSAYYMPPTSSAAQHATGAPTTSAVSTTVPVPVTAATAATIEPPMLVASSSSSTTSSSSTSNTYQQTLARASSLPDSFYPEFLQYSKENFEPQSKKQRKEDDEVDEDNMQMSTAEMRRQIHIQSEQKRRAQIKDGFEDLRNELPACLNKKMSKVALLHRTVQHIQHLKSTQMTILSELERLVHENEQLRKFQQNVLQKQALENMYTMGNL</sequence>
<evidence type="ECO:0000313" key="9">
    <source>
        <dbReference type="Proteomes" id="UP000242180"/>
    </source>
</evidence>
<gene>
    <name evidence="8" type="ORF">BCR43DRAFT_482989</name>
</gene>
<proteinExistence type="predicted"/>
<dbReference type="STRING" id="13706.A0A1X2HUJ8"/>
<dbReference type="AlphaFoldDB" id="A0A1X2HUJ8"/>
<dbReference type="PROSITE" id="PS50888">
    <property type="entry name" value="BHLH"/>
    <property type="match status" value="1"/>
</dbReference>
<dbReference type="GO" id="GO:0046983">
    <property type="term" value="F:protein dimerization activity"/>
    <property type="evidence" value="ECO:0007669"/>
    <property type="project" value="InterPro"/>
</dbReference>
<dbReference type="Gene3D" id="4.10.280.10">
    <property type="entry name" value="Helix-loop-helix DNA-binding domain"/>
    <property type="match status" value="1"/>
</dbReference>
<reference evidence="8 9" key="1">
    <citation type="submission" date="2016-07" db="EMBL/GenBank/DDBJ databases">
        <title>Pervasive Adenine N6-methylation of Active Genes in Fungi.</title>
        <authorList>
            <consortium name="DOE Joint Genome Institute"/>
            <person name="Mondo S.J."/>
            <person name="Dannebaum R.O."/>
            <person name="Kuo R.C."/>
            <person name="Labutti K."/>
            <person name="Haridas S."/>
            <person name="Kuo A."/>
            <person name="Salamov A."/>
            <person name="Ahrendt S.R."/>
            <person name="Lipzen A."/>
            <person name="Sullivan W."/>
            <person name="Andreopoulos W.B."/>
            <person name="Clum A."/>
            <person name="Lindquist E."/>
            <person name="Daum C."/>
            <person name="Ramamoorthy G.K."/>
            <person name="Gryganskyi A."/>
            <person name="Culley D."/>
            <person name="Magnuson J.K."/>
            <person name="James T.Y."/>
            <person name="O'Malley M.A."/>
            <person name="Stajich J.E."/>
            <person name="Spatafora J.W."/>
            <person name="Visel A."/>
            <person name="Grigoriev I.V."/>
        </authorList>
    </citation>
    <scope>NUCLEOTIDE SEQUENCE [LARGE SCALE GENOMIC DNA]</scope>
    <source>
        <strain evidence="8 9">NRRL 2496</strain>
    </source>
</reference>
<feature type="region of interest" description="Disordered" evidence="6">
    <location>
        <begin position="105"/>
        <end position="125"/>
    </location>
</feature>
<keyword evidence="4" id="KW-0804">Transcription</keyword>